<gene>
    <name evidence="1" type="ORF">EDD57_12421</name>
</gene>
<dbReference type="OrthoDB" id="2654780at2"/>
<dbReference type="EMBL" id="SLXV01000024">
    <property type="protein sequence ID" value="TCP66442.1"/>
    <property type="molecule type" value="Genomic_DNA"/>
</dbReference>
<sequence length="135" mass="14676">MKKAVSILSVCAISAVTIFTVGIGSANASVPRYSFQTEDGKWDGFIGNENNGSSIQIELVKPLYSKTSSGTKVFTDYSKLWVRLCNDKTKACTTFHNLSSGESTFTNMKKGGYNVDIKDELSSARISGKLDIIFP</sequence>
<evidence type="ECO:0000313" key="1">
    <source>
        <dbReference type="EMBL" id="TCP66442.1"/>
    </source>
</evidence>
<keyword evidence="2" id="KW-1185">Reference proteome</keyword>
<reference evidence="1 2" key="1">
    <citation type="submission" date="2019-03" db="EMBL/GenBank/DDBJ databases">
        <title>Genomic Encyclopedia of Type Strains, Phase IV (KMG-IV): sequencing the most valuable type-strain genomes for metagenomic binning, comparative biology and taxonomic classification.</title>
        <authorList>
            <person name="Goeker M."/>
        </authorList>
    </citation>
    <scope>NUCLEOTIDE SEQUENCE [LARGE SCALE GENOMIC DNA]</scope>
    <source>
        <strain evidence="1 2">DSM 46831</strain>
    </source>
</reference>
<organism evidence="1 2">
    <name type="scientific">Baia soyae</name>
    <dbReference type="NCBI Taxonomy" id="1544746"/>
    <lineage>
        <taxon>Bacteria</taxon>
        <taxon>Bacillati</taxon>
        <taxon>Bacillota</taxon>
        <taxon>Bacilli</taxon>
        <taxon>Bacillales</taxon>
        <taxon>Thermoactinomycetaceae</taxon>
        <taxon>Baia</taxon>
    </lineage>
</organism>
<name>A0A4R2RQI6_9BACL</name>
<dbReference type="RefSeq" id="WP_131849069.1">
    <property type="nucleotide sequence ID" value="NZ_SLXV01000024.1"/>
</dbReference>
<dbReference type="AlphaFoldDB" id="A0A4R2RQI6"/>
<evidence type="ECO:0000313" key="2">
    <source>
        <dbReference type="Proteomes" id="UP000294746"/>
    </source>
</evidence>
<protein>
    <submittedName>
        <fullName evidence="1">Uncharacterized protein</fullName>
    </submittedName>
</protein>
<accession>A0A4R2RQI6</accession>
<comment type="caution">
    <text evidence="1">The sequence shown here is derived from an EMBL/GenBank/DDBJ whole genome shotgun (WGS) entry which is preliminary data.</text>
</comment>
<proteinExistence type="predicted"/>
<dbReference type="Proteomes" id="UP000294746">
    <property type="component" value="Unassembled WGS sequence"/>
</dbReference>